<accession>A0AAV8X6M1</accession>
<evidence type="ECO:0008006" key="3">
    <source>
        <dbReference type="Google" id="ProtNLM"/>
    </source>
</evidence>
<dbReference type="EMBL" id="JANEYF010003779">
    <property type="protein sequence ID" value="KAJ8934072.1"/>
    <property type="molecule type" value="Genomic_DNA"/>
</dbReference>
<reference evidence="1" key="1">
    <citation type="journal article" date="2023" name="Insect Mol. Biol.">
        <title>Genome sequencing provides insights into the evolution of gene families encoding plant cell wall-degrading enzymes in longhorned beetles.</title>
        <authorList>
            <person name="Shin N.R."/>
            <person name="Okamura Y."/>
            <person name="Kirsch R."/>
            <person name="Pauchet Y."/>
        </authorList>
    </citation>
    <scope>NUCLEOTIDE SEQUENCE</scope>
    <source>
        <strain evidence="1">RBIC_L_NR</strain>
    </source>
</reference>
<protein>
    <recommendedName>
        <fullName evidence="3">Transposase</fullName>
    </recommendedName>
</protein>
<comment type="caution">
    <text evidence="1">The sequence shown here is derived from an EMBL/GenBank/DDBJ whole genome shotgun (WGS) entry which is preliminary data.</text>
</comment>
<dbReference type="Proteomes" id="UP001162156">
    <property type="component" value="Unassembled WGS sequence"/>
</dbReference>
<dbReference type="AlphaFoldDB" id="A0AAV8X6M1"/>
<gene>
    <name evidence="1" type="ORF">NQ314_013608</name>
</gene>
<keyword evidence="2" id="KW-1185">Reference proteome</keyword>
<name>A0AAV8X6M1_9CUCU</name>
<proteinExistence type="predicted"/>
<sequence>MPKVTKKRRYVKNYTEESLQLALQDIKTGMPKQREEGMTFKPPSRHSLINIHGPTRLKNNLPGEHWYQCFLRRYKALTNRTPEAVTNASGNVSETDIRKWFENIEHYLKEKDYFNILEDPTRVCNGDETYFTLCPKEDKVIAPRGAKNVYQIEQGPSKTNIPVMFTFSASGVTTPPMIVYASNDYQKILQRVFQMDEG</sequence>
<evidence type="ECO:0000313" key="1">
    <source>
        <dbReference type="EMBL" id="KAJ8934072.1"/>
    </source>
</evidence>
<evidence type="ECO:0000313" key="2">
    <source>
        <dbReference type="Proteomes" id="UP001162156"/>
    </source>
</evidence>
<organism evidence="1 2">
    <name type="scientific">Rhamnusium bicolor</name>
    <dbReference type="NCBI Taxonomy" id="1586634"/>
    <lineage>
        <taxon>Eukaryota</taxon>
        <taxon>Metazoa</taxon>
        <taxon>Ecdysozoa</taxon>
        <taxon>Arthropoda</taxon>
        <taxon>Hexapoda</taxon>
        <taxon>Insecta</taxon>
        <taxon>Pterygota</taxon>
        <taxon>Neoptera</taxon>
        <taxon>Endopterygota</taxon>
        <taxon>Coleoptera</taxon>
        <taxon>Polyphaga</taxon>
        <taxon>Cucujiformia</taxon>
        <taxon>Chrysomeloidea</taxon>
        <taxon>Cerambycidae</taxon>
        <taxon>Lepturinae</taxon>
        <taxon>Rhagiini</taxon>
        <taxon>Rhamnusium</taxon>
    </lineage>
</organism>